<dbReference type="InterPro" id="IPR029058">
    <property type="entry name" value="AB_hydrolase_fold"/>
</dbReference>
<dbReference type="SUPFAM" id="SSF53474">
    <property type="entry name" value="alpha/beta-Hydrolases"/>
    <property type="match status" value="1"/>
</dbReference>
<feature type="domain" description="Carboxylesterase type B" evidence="5">
    <location>
        <begin position="24"/>
        <end position="352"/>
    </location>
</feature>
<proteinExistence type="inferred from homology"/>
<dbReference type="PROSITE" id="PS00122">
    <property type="entry name" value="CARBOXYLESTERASE_B_1"/>
    <property type="match status" value="1"/>
</dbReference>
<dbReference type="Proteomes" id="UP000298468">
    <property type="component" value="Unassembled WGS sequence"/>
</dbReference>
<evidence type="ECO:0000256" key="4">
    <source>
        <dbReference type="SAM" id="MobiDB-lite"/>
    </source>
</evidence>
<protein>
    <recommendedName>
        <fullName evidence="3">Carboxylic ester hydrolase</fullName>
        <ecNumber evidence="3">3.1.1.-</ecNumber>
    </recommendedName>
</protein>
<evidence type="ECO:0000313" key="7">
    <source>
        <dbReference type="Proteomes" id="UP000298468"/>
    </source>
</evidence>
<reference evidence="6 7" key="1">
    <citation type="submission" date="2019-03" db="EMBL/GenBank/DDBJ databases">
        <title>Genomics of glacier-inhabiting Cryobacterium strains.</title>
        <authorList>
            <person name="Liu Q."/>
            <person name="Xin Y.-H."/>
        </authorList>
    </citation>
    <scope>NUCLEOTIDE SEQUENCE [LARGE SCALE GENOMIC DNA]</scope>
    <source>
        <strain evidence="6 7">Sr59</strain>
    </source>
</reference>
<keyword evidence="2 3" id="KW-0378">Hydrolase</keyword>
<feature type="region of interest" description="Disordered" evidence="4">
    <location>
        <begin position="70"/>
        <end position="93"/>
    </location>
</feature>
<accession>A0A4R9BIE5</accession>
<dbReference type="InterPro" id="IPR050309">
    <property type="entry name" value="Type-B_Carboxylest/Lipase"/>
</dbReference>
<evidence type="ECO:0000256" key="3">
    <source>
        <dbReference type="RuleBase" id="RU361235"/>
    </source>
</evidence>
<dbReference type="InterPro" id="IPR019826">
    <property type="entry name" value="Carboxylesterase_B_AS"/>
</dbReference>
<evidence type="ECO:0000259" key="5">
    <source>
        <dbReference type="Pfam" id="PF00135"/>
    </source>
</evidence>
<dbReference type="RefSeq" id="WP_134642724.1">
    <property type="nucleotide sequence ID" value="NZ_SOHM01000048.1"/>
</dbReference>
<gene>
    <name evidence="6" type="ORF">E3T61_20690</name>
</gene>
<dbReference type="AlphaFoldDB" id="A0A4R9BIE5"/>
<evidence type="ECO:0000256" key="1">
    <source>
        <dbReference type="ARBA" id="ARBA00005964"/>
    </source>
</evidence>
<dbReference type="GO" id="GO:0016787">
    <property type="term" value="F:hydrolase activity"/>
    <property type="evidence" value="ECO:0007669"/>
    <property type="project" value="UniProtKB-KW"/>
</dbReference>
<sequence length="529" mass="58167">MFHPLPETAPAQHTASAPEHWPLEVRVTGGLVRGSRPVAGVQTWRDIPYAAPPVGPLRFRAPRPVTPWTGVRDATRFGPVAPQDRGSQFKGVSRRTRMGEDCLTLNVQRPTGRPQDVDLPVMVYVHGGGYTSGSAQDFTERSHTIVQSGRTVYVALNYRLGALGYLDFSRFSTRTRTFESNLGLRDQVAALEWVRDNIRSFGGDPANVTVIGESAGGNAVVTLLATPAARGLFARAIAQSPPSNAAYTPALAGRWAAEFIEVLRQGRAPELAGGRRPAAELLDTVTWPALVRAALVLQQRTPDVDPGTFCMAPVVDGSFLPERPLDAFRRGHAHPVPLIIGTNDREGSMFRGRIDILPRSIPRIQSLFDEAPPGSHEGMRAVYSALPALRAEVDFGGDYAFWFPSVQVAELHSRSAPVYLYRFDLAPRLLRLLGYDATHGLELLALSTSSTDRQLRRLTALGGRASFLRTGDRMRAHWLRFAATGLTGPDWPAYTEGDRLTLIFDEEDRVESDPRGERRVAWLQFLPDL</sequence>
<dbReference type="Gene3D" id="3.40.50.1820">
    <property type="entry name" value="alpha/beta hydrolase"/>
    <property type="match status" value="1"/>
</dbReference>
<organism evidence="6 7">
    <name type="scientific">Cryobacterium lactosi</name>
    <dbReference type="NCBI Taxonomy" id="1259202"/>
    <lineage>
        <taxon>Bacteria</taxon>
        <taxon>Bacillati</taxon>
        <taxon>Actinomycetota</taxon>
        <taxon>Actinomycetes</taxon>
        <taxon>Micrococcales</taxon>
        <taxon>Microbacteriaceae</taxon>
        <taxon>Cryobacterium</taxon>
    </lineage>
</organism>
<dbReference type="PANTHER" id="PTHR11559">
    <property type="entry name" value="CARBOXYLESTERASE"/>
    <property type="match status" value="1"/>
</dbReference>
<comment type="similarity">
    <text evidence="1 3">Belongs to the type-B carboxylesterase/lipase family.</text>
</comment>
<dbReference type="InterPro" id="IPR002018">
    <property type="entry name" value="CarbesteraseB"/>
</dbReference>
<dbReference type="OrthoDB" id="3199405at2"/>
<comment type="caution">
    <text evidence="6">The sequence shown here is derived from an EMBL/GenBank/DDBJ whole genome shotgun (WGS) entry which is preliminary data.</text>
</comment>
<evidence type="ECO:0000256" key="2">
    <source>
        <dbReference type="ARBA" id="ARBA00022801"/>
    </source>
</evidence>
<dbReference type="EMBL" id="SOHM01000048">
    <property type="protein sequence ID" value="TFD83731.1"/>
    <property type="molecule type" value="Genomic_DNA"/>
</dbReference>
<name>A0A4R9BIE5_9MICO</name>
<evidence type="ECO:0000313" key="6">
    <source>
        <dbReference type="EMBL" id="TFD83731.1"/>
    </source>
</evidence>
<dbReference type="Pfam" id="PF00135">
    <property type="entry name" value="COesterase"/>
    <property type="match status" value="1"/>
</dbReference>
<keyword evidence="7" id="KW-1185">Reference proteome</keyword>
<dbReference type="EC" id="3.1.1.-" evidence="3"/>